<dbReference type="AlphaFoldDB" id="A0A1X9T481"/>
<dbReference type="OrthoDB" id="9865464at2"/>
<feature type="transmembrane region" description="Helical" evidence="1">
    <location>
        <begin position="33"/>
        <end position="53"/>
    </location>
</feature>
<evidence type="ECO:0000313" key="2">
    <source>
        <dbReference type="EMBL" id="ARR10785.1"/>
    </source>
</evidence>
<keyword evidence="2" id="KW-0614">Plasmid</keyword>
<evidence type="ECO:0000256" key="1">
    <source>
        <dbReference type="SAM" id="Phobius"/>
    </source>
</evidence>
<evidence type="ECO:0000313" key="3">
    <source>
        <dbReference type="Proteomes" id="UP000078148"/>
    </source>
</evidence>
<keyword evidence="1" id="KW-0472">Membrane</keyword>
<dbReference type="EMBL" id="CP021170">
    <property type="protein sequence ID" value="ARR10785.1"/>
    <property type="molecule type" value="Genomic_DNA"/>
</dbReference>
<keyword evidence="1" id="KW-0812">Transmembrane</keyword>
<accession>A0A1X9T481</accession>
<dbReference type="RefSeq" id="WP_087071478.1">
    <property type="nucleotide sequence ID" value="NZ_CP021170.1"/>
</dbReference>
<geneLocation type="plasmid" evidence="2 3">
    <name>unnamed1</name>
</geneLocation>
<proteinExistence type="predicted"/>
<reference evidence="2 3" key="1">
    <citation type="journal article" date="2016" name="Int. J. Syst. Evol. Microbiol.">
        <title>Paenibacillus damxungensis sp. nov., isolated from raw yak (Bos grunniens) milk.</title>
        <authorList>
            <person name="Wu Z."/>
            <person name="Gao C."/>
            <person name="Han J."/>
            <person name="Liu Z."/>
        </authorList>
    </citation>
    <scope>NUCLEOTIDE SEQUENCE [LARGE SCALE GENOMIC DNA]</scope>
    <source>
        <strain evidence="2 3">BD3526</strain>
        <plasmid evidence="2 3">unnamed1</plasmid>
    </source>
</reference>
<keyword evidence="3" id="KW-1185">Reference proteome</keyword>
<sequence>MSFWTTLIVAAILVWLFNRWATGKQKSEKYKSLGWVAIVVVVFGYQILVDQFGNTRIGSFMEKAEYIAPYYVHLYKTKDGARSVKVTAEIQATHTDDSWTDNDGNEHSAAQRVYYLYKATLPSGKVLTFYDAIDSEGNDVALQPQRRIEVTDDNQQTWYVELTEEQVE</sequence>
<dbReference type="Proteomes" id="UP000078148">
    <property type="component" value="Plasmid unnamed1"/>
</dbReference>
<dbReference type="KEGG" id="pbv:AR543_p0177"/>
<organism evidence="2 3">
    <name type="scientific">Paenibacillus bovis</name>
    <dbReference type="NCBI Taxonomy" id="1616788"/>
    <lineage>
        <taxon>Bacteria</taxon>
        <taxon>Bacillati</taxon>
        <taxon>Bacillota</taxon>
        <taxon>Bacilli</taxon>
        <taxon>Bacillales</taxon>
        <taxon>Paenibacillaceae</taxon>
        <taxon>Paenibacillus</taxon>
    </lineage>
</organism>
<keyword evidence="1" id="KW-1133">Transmembrane helix</keyword>
<name>A0A1X9T481_9BACL</name>
<protein>
    <submittedName>
        <fullName evidence="2">Uncharacterized protein</fullName>
    </submittedName>
</protein>
<gene>
    <name evidence="2" type="ORF">AR543_p0177</name>
</gene>